<dbReference type="RefSeq" id="WP_157340894.1">
    <property type="nucleotide sequence ID" value="NZ_WSEK01000004.1"/>
</dbReference>
<proteinExistence type="predicted"/>
<dbReference type="AlphaFoldDB" id="A0A6L6XP56"/>
<organism evidence="2 3">
    <name type="scientific">Nocardioides agri</name>
    <dbReference type="NCBI Taxonomy" id="2682843"/>
    <lineage>
        <taxon>Bacteria</taxon>
        <taxon>Bacillati</taxon>
        <taxon>Actinomycetota</taxon>
        <taxon>Actinomycetes</taxon>
        <taxon>Propionibacteriales</taxon>
        <taxon>Nocardioidaceae</taxon>
        <taxon>Nocardioides</taxon>
    </lineage>
</organism>
<reference evidence="2 3" key="1">
    <citation type="submission" date="2019-12" db="EMBL/GenBank/DDBJ databases">
        <authorList>
            <person name="Huq M.A."/>
        </authorList>
    </citation>
    <scope>NUCLEOTIDE SEQUENCE [LARGE SCALE GENOMIC DNA]</scope>
    <source>
        <strain evidence="2 3">MAH-18</strain>
    </source>
</reference>
<protein>
    <submittedName>
        <fullName evidence="2">Uncharacterized protein</fullName>
    </submittedName>
</protein>
<dbReference type="Proteomes" id="UP000473525">
    <property type="component" value="Unassembled WGS sequence"/>
</dbReference>
<keyword evidence="1" id="KW-0812">Transmembrane</keyword>
<keyword evidence="1" id="KW-0472">Membrane</keyword>
<name>A0A6L6XP56_9ACTN</name>
<evidence type="ECO:0000256" key="1">
    <source>
        <dbReference type="SAM" id="Phobius"/>
    </source>
</evidence>
<dbReference type="EMBL" id="WSEK01000004">
    <property type="protein sequence ID" value="MVQ48612.1"/>
    <property type="molecule type" value="Genomic_DNA"/>
</dbReference>
<accession>A0A6L6XP56</accession>
<feature type="transmembrane region" description="Helical" evidence="1">
    <location>
        <begin position="53"/>
        <end position="73"/>
    </location>
</feature>
<keyword evidence="1" id="KW-1133">Transmembrane helix</keyword>
<evidence type="ECO:0000313" key="2">
    <source>
        <dbReference type="EMBL" id="MVQ48612.1"/>
    </source>
</evidence>
<gene>
    <name evidence="2" type="ORF">GON03_05420</name>
</gene>
<keyword evidence="3" id="KW-1185">Reference proteome</keyword>
<feature type="transmembrane region" description="Helical" evidence="1">
    <location>
        <begin position="164"/>
        <end position="182"/>
    </location>
</feature>
<feature type="transmembrane region" description="Helical" evidence="1">
    <location>
        <begin position="125"/>
        <end position="143"/>
    </location>
</feature>
<comment type="caution">
    <text evidence="2">The sequence shown here is derived from an EMBL/GenBank/DDBJ whole genome shotgun (WGS) entry which is preliminary data.</text>
</comment>
<evidence type="ECO:0000313" key="3">
    <source>
        <dbReference type="Proteomes" id="UP000473525"/>
    </source>
</evidence>
<sequence>MATSRFDKDIVKAVPVLVVFFLLLKAYVVARYSLTTAGALVTAAPLTVVVGTIMSYLNVAVLVLAVASGAWLVRYVRDVRRKGSQAADPTSGEDIEPLAVIVLATCLLLLPVPSTTNFTGAFLRFVLYLGAVLIMVLGAWLIVRGSARRRSSGFLGHLASKTSWFIAVAAVLVVAPTLRTPWVPAEVLVLRDEIAIQDSHLQGGKLETTKYPVVFVLDENEEWTTVLDVESRILLRLPTSSVAHRQVCHYRGQPPGTVPLAAWLLGHRYQSPNGTCSTLVRKHAARLDPLVVSDEESR</sequence>
<feature type="transmembrane region" description="Helical" evidence="1">
    <location>
        <begin position="12"/>
        <end position="33"/>
    </location>
</feature>